<dbReference type="Proteomes" id="UP000786811">
    <property type="component" value="Unassembled WGS sequence"/>
</dbReference>
<dbReference type="EMBL" id="CAJNRD030001124">
    <property type="protein sequence ID" value="CAG5107318.1"/>
    <property type="molecule type" value="Genomic_DNA"/>
</dbReference>
<organism evidence="1 2">
    <name type="scientific">Cotesia congregata</name>
    <name type="common">Parasitoid wasp</name>
    <name type="synonym">Apanteles congregatus</name>
    <dbReference type="NCBI Taxonomy" id="51543"/>
    <lineage>
        <taxon>Eukaryota</taxon>
        <taxon>Metazoa</taxon>
        <taxon>Ecdysozoa</taxon>
        <taxon>Arthropoda</taxon>
        <taxon>Hexapoda</taxon>
        <taxon>Insecta</taxon>
        <taxon>Pterygota</taxon>
        <taxon>Neoptera</taxon>
        <taxon>Endopterygota</taxon>
        <taxon>Hymenoptera</taxon>
        <taxon>Apocrita</taxon>
        <taxon>Ichneumonoidea</taxon>
        <taxon>Braconidae</taxon>
        <taxon>Microgastrinae</taxon>
        <taxon>Cotesia</taxon>
    </lineage>
</organism>
<dbReference type="OrthoDB" id="6355718at2759"/>
<dbReference type="Gene3D" id="1.10.2080.10">
    <property type="entry name" value="Insect odorant-binding protein A10/Ejaculatory bulb-specific protein 3"/>
    <property type="match status" value="1"/>
</dbReference>
<name>A0A8J2MSJ1_COTCN</name>
<dbReference type="InterPro" id="IPR036682">
    <property type="entry name" value="OS_D_A10/PebIII_sf"/>
</dbReference>
<reference evidence="1" key="1">
    <citation type="submission" date="2021-04" db="EMBL/GenBank/DDBJ databases">
        <authorList>
            <person name="Chebbi M.A.C M."/>
        </authorList>
    </citation>
    <scope>NUCLEOTIDE SEQUENCE</scope>
</reference>
<comment type="caution">
    <text evidence="1">The sequence shown here is derived from an EMBL/GenBank/DDBJ whole genome shotgun (WGS) entry which is preliminary data.</text>
</comment>
<keyword evidence="2" id="KW-1185">Reference proteome</keyword>
<dbReference type="SUPFAM" id="SSF100910">
    <property type="entry name" value="Chemosensory protein Csp2"/>
    <property type="match status" value="1"/>
</dbReference>
<proteinExistence type="predicted"/>
<gene>
    <name evidence="1" type="ORF">HICCMSTLAB_LOCUS12689</name>
</gene>
<evidence type="ECO:0000313" key="2">
    <source>
        <dbReference type="Proteomes" id="UP000786811"/>
    </source>
</evidence>
<accession>A0A8J2MSJ1</accession>
<dbReference type="AlphaFoldDB" id="A0A8J2MSJ1"/>
<dbReference type="Pfam" id="PF03392">
    <property type="entry name" value="OS-D"/>
    <property type="match status" value="1"/>
</dbReference>
<dbReference type="InterPro" id="IPR005055">
    <property type="entry name" value="A10/PebIII"/>
</dbReference>
<sequence>MVHFVKIIRLIIAGMSFKLNIETYEDRIESEIKHDFISRFFCVLGADEFCDAFGERIKFNMVDLLENQCSKCSLQMQAIGSRAIPYLKDQFPDLWILLVKKYQKKENSMESYFLSAYECLIEDLNCNSSFELLKKALPVILKLKFIPGEKDVTVLLGQQLRLVEKKFPFVYQELLDKFKVS</sequence>
<evidence type="ECO:0000313" key="1">
    <source>
        <dbReference type="EMBL" id="CAG5107318.1"/>
    </source>
</evidence>
<protein>
    <submittedName>
        <fullName evidence="1">Chemosensory protein 15.3767</fullName>
    </submittedName>
</protein>